<comment type="caution">
    <text evidence="4">The sequence shown here is derived from an EMBL/GenBank/DDBJ whole genome shotgun (WGS) entry which is preliminary data.</text>
</comment>
<feature type="compositionally biased region" description="Polar residues" evidence="2">
    <location>
        <begin position="142"/>
        <end position="154"/>
    </location>
</feature>
<gene>
    <name evidence="4" type="ORF">SCP_1500170</name>
</gene>
<dbReference type="AlphaFoldDB" id="A0A401H3J4"/>
<accession>A0A401H3J4</accession>
<dbReference type="SUPFAM" id="SSF57667">
    <property type="entry name" value="beta-beta-alpha zinc fingers"/>
    <property type="match status" value="1"/>
</dbReference>
<feature type="region of interest" description="Disordered" evidence="2">
    <location>
        <begin position="28"/>
        <end position="47"/>
    </location>
</feature>
<feature type="region of interest" description="Disordered" evidence="2">
    <location>
        <begin position="420"/>
        <end position="447"/>
    </location>
</feature>
<evidence type="ECO:0000313" key="5">
    <source>
        <dbReference type="Proteomes" id="UP000287166"/>
    </source>
</evidence>
<reference evidence="4 5" key="1">
    <citation type="journal article" date="2018" name="Sci. Rep.">
        <title>Genome sequence of the cauliflower mushroom Sparassis crispa (Hanabiratake) and its association with beneficial usage.</title>
        <authorList>
            <person name="Kiyama R."/>
            <person name="Furutani Y."/>
            <person name="Kawaguchi K."/>
            <person name="Nakanishi T."/>
        </authorList>
    </citation>
    <scope>NUCLEOTIDE SEQUENCE [LARGE SCALE GENOMIC DNA]</scope>
</reference>
<dbReference type="GeneID" id="38785932"/>
<feature type="domain" description="C2H2-type" evidence="3">
    <location>
        <begin position="400"/>
        <end position="431"/>
    </location>
</feature>
<evidence type="ECO:0000256" key="2">
    <source>
        <dbReference type="SAM" id="MobiDB-lite"/>
    </source>
</evidence>
<name>A0A401H3J4_9APHY</name>
<sequence length="447" mass="49676">MDHNSIESKSGGGGANSEQTIVFPAVHPRSTHPHITPVDRQHQSRLASDDSSLSISLYGYNDQYLAKESSNCTPTLDPNDAQPEAIFSSDNLCSSVALQGSNAAELKVEESNFRVTYPDLQGFDAQAPLYEPRLAQVPPHVPQSSRYPHYSSTVHESKPELDRVDRCSRWGTTSLPPTAGRYTGEWGPMEASPPFYQSATPSQFEHATLPASSGHLHGDNYQSLPEVGSSSSLHNPHLPFPQARTNTYPSALSSPMHPVHYTQPHASDAYGGASQLPYHPRYANHAHGAQPYPHDHYRNGTYALVSEKPPVTYEHPEPPPRDYFCQWVTDNRGTVCNILLDDVTPSGITRHLREHHFPSSEWNKSYRGICRWGGCTRSEMDYASFGKHIASVHLRGAVLWECEYCTRDFSRRDAMKRHLKTCPRSPTSEKNAGPSRRAGRHSSSLSP</sequence>
<dbReference type="InParanoid" id="A0A401H3J4"/>
<keyword evidence="1" id="KW-0862">Zinc</keyword>
<feature type="region of interest" description="Disordered" evidence="2">
    <location>
        <begin position="138"/>
        <end position="163"/>
    </location>
</feature>
<dbReference type="PROSITE" id="PS50157">
    <property type="entry name" value="ZINC_FINGER_C2H2_2"/>
    <property type="match status" value="1"/>
</dbReference>
<dbReference type="InterPro" id="IPR013087">
    <property type="entry name" value="Znf_C2H2_type"/>
</dbReference>
<keyword evidence="1" id="KW-0863">Zinc-finger</keyword>
<dbReference type="RefSeq" id="XP_027619928.1">
    <property type="nucleotide sequence ID" value="XM_027764127.1"/>
</dbReference>
<dbReference type="EMBL" id="BFAD01000015">
    <property type="protein sequence ID" value="GBE89015.1"/>
    <property type="molecule type" value="Genomic_DNA"/>
</dbReference>
<evidence type="ECO:0000259" key="3">
    <source>
        <dbReference type="PROSITE" id="PS50157"/>
    </source>
</evidence>
<proteinExistence type="predicted"/>
<keyword evidence="5" id="KW-1185">Reference proteome</keyword>
<evidence type="ECO:0000313" key="4">
    <source>
        <dbReference type="EMBL" id="GBE89015.1"/>
    </source>
</evidence>
<organism evidence="4 5">
    <name type="scientific">Sparassis crispa</name>
    <dbReference type="NCBI Taxonomy" id="139825"/>
    <lineage>
        <taxon>Eukaryota</taxon>
        <taxon>Fungi</taxon>
        <taxon>Dikarya</taxon>
        <taxon>Basidiomycota</taxon>
        <taxon>Agaricomycotina</taxon>
        <taxon>Agaricomycetes</taxon>
        <taxon>Polyporales</taxon>
        <taxon>Sparassidaceae</taxon>
        <taxon>Sparassis</taxon>
    </lineage>
</organism>
<dbReference type="InterPro" id="IPR036236">
    <property type="entry name" value="Znf_C2H2_sf"/>
</dbReference>
<dbReference type="OrthoDB" id="2782214at2759"/>
<protein>
    <recommendedName>
        <fullName evidence="3">C2H2-type domain-containing protein</fullName>
    </recommendedName>
</protein>
<feature type="region of interest" description="Disordered" evidence="2">
    <location>
        <begin position="1"/>
        <end position="21"/>
    </location>
</feature>
<dbReference type="GO" id="GO:0008270">
    <property type="term" value="F:zinc ion binding"/>
    <property type="evidence" value="ECO:0007669"/>
    <property type="project" value="UniProtKB-KW"/>
</dbReference>
<keyword evidence="1" id="KW-0479">Metal-binding</keyword>
<dbReference type="STRING" id="139825.A0A401H3J4"/>
<evidence type="ECO:0000256" key="1">
    <source>
        <dbReference type="PROSITE-ProRule" id="PRU00042"/>
    </source>
</evidence>
<dbReference type="Proteomes" id="UP000287166">
    <property type="component" value="Unassembled WGS sequence"/>
</dbReference>